<dbReference type="SMR" id="A0A063X913"/>
<dbReference type="RefSeq" id="WP_003232719.1">
    <property type="nucleotide sequence ID" value="NZ_AP024621.1"/>
</dbReference>
<proteinExistence type="predicted"/>
<reference evidence="3 6" key="1">
    <citation type="submission" date="2015-09" db="EMBL/GenBank/DDBJ databases">
        <title>Spore heat resistance.</title>
        <authorList>
            <person name="Boekhorst J."/>
            <person name="Berendsen E.M."/>
            <person name="Wells-Bennik M.H."/>
            <person name="Kuipers O.P."/>
        </authorList>
    </citation>
    <scope>NUCLEOTIDE SEQUENCE [LARGE SCALE GENOMIC DNA]</scope>
    <source>
        <strain evidence="3 6">B4122</strain>
    </source>
</reference>
<accession>A0A063X913</accession>
<feature type="domain" description="HTH cro/C1-type" evidence="2">
    <location>
        <begin position="6"/>
        <end position="58"/>
    </location>
</feature>
<evidence type="ECO:0000256" key="1">
    <source>
        <dbReference type="ARBA" id="ARBA00023125"/>
    </source>
</evidence>
<sequence length="113" mass="13258">MIGGRLKSLRGKRTQEEIASHIGVSRARYSHYENGRSEPDYDTLQKLADYFQVTTDYLLTGKDKKSDDDMFSDPDLQLAYRDMQDFSPESKQQAIEFINYLKEKEKNRKPKNK</sequence>
<organism evidence="4 7">
    <name type="scientific">Bacillus subtilis</name>
    <dbReference type="NCBI Taxonomy" id="1423"/>
    <lineage>
        <taxon>Bacteria</taxon>
        <taxon>Bacillati</taxon>
        <taxon>Bacillota</taxon>
        <taxon>Bacilli</taxon>
        <taxon>Bacillales</taxon>
        <taxon>Bacillaceae</taxon>
        <taxon>Bacillus</taxon>
    </lineage>
</organism>
<dbReference type="EMBL" id="JAGFPW010000042">
    <property type="protein sequence ID" value="MBO3797043.1"/>
    <property type="molecule type" value="Genomic_DNA"/>
</dbReference>
<dbReference type="Pfam" id="PF01381">
    <property type="entry name" value="HTH_3"/>
    <property type="match status" value="1"/>
</dbReference>
<reference evidence="4" key="2">
    <citation type="submission" date="2021-03" db="EMBL/GenBank/DDBJ databases">
        <title>Isolation of Bacillus subtilis from fermented food sample.</title>
        <authorList>
            <person name="Lakshmanan V."/>
            <person name="Athira K."/>
            <person name="Rajagopal K."/>
        </authorList>
    </citation>
    <scope>NUCLEOTIDE SEQUENCE</scope>
    <source>
        <strain evidence="4">S1</strain>
    </source>
</reference>
<dbReference type="AlphaFoldDB" id="A0A063X913"/>
<evidence type="ECO:0000313" key="5">
    <source>
        <dbReference type="EMBL" id="WEY84121.1"/>
    </source>
</evidence>
<evidence type="ECO:0000313" key="3">
    <source>
        <dbReference type="EMBL" id="KZD92626.1"/>
    </source>
</evidence>
<dbReference type="EMBL" id="CP120576">
    <property type="protein sequence ID" value="WEY84121.1"/>
    <property type="molecule type" value="Genomic_DNA"/>
</dbReference>
<evidence type="ECO:0000313" key="7">
    <source>
        <dbReference type="Proteomes" id="UP000665181"/>
    </source>
</evidence>
<reference evidence="5" key="3">
    <citation type="submission" date="2023-03" db="EMBL/GenBank/DDBJ databases">
        <title>Complete genome sequences of 52 Bacillus and Priestia strains isolated from West-African fermentations and 26 reference strains from the DSMZ collection.</title>
        <authorList>
            <person name="Wiedenbein E.S."/>
            <person name="Canoy T.S."/>
            <person name="Hui Y."/>
            <person name="Parkouda C."/>
            <person name="Dawende C."/>
            <person name="Ametefe E."/>
            <person name="Jespersen L."/>
            <person name="Nielsen D.S."/>
        </authorList>
    </citation>
    <scope>NUCLEOTIDE SEQUENCE</scope>
    <source>
        <strain evidence="5">PRO56</strain>
    </source>
</reference>
<gene>
    <name evidence="5" type="primary">xre</name>
    <name evidence="3" type="ORF">B4122_1533</name>
    <name evidence="4" type="ORF">J5227_22705</name>
    <name evidence="5" type="ORF">P5633_17540</name>
</gene>
<evidence type="ECO:0000313" key="4">
    <source>
        <dbReference type="EMBL" id="MBO3797043.1"/>
    </source>
</evidence>
<dbReference type="EMBL" id="LJZV01000009">
    <property type="protein sequence ID" value="KZD92626.1"/>
    <property type="molecule type" value="Genomic_DNA"/>
</dbReference>
<dbReference type="PANTHER" id="PTHR46558:SF11">
    <property type="entry name" value="HTH-TYPE TRANSCRIPTIONAL REGULATOR XRE"/>
    <property type="match status" value="1"/>
</dbReference>
<dbReference type="Proteomes" id="UP000076442">
    <property type="component" value="Unassembled WGS sequence"/>
</dbReference>
<dbReference type="OMA" id="IAYRDMQ"/>
<name>A0A063X913_BACIU</name>
<evidence type="ECO:0000313" key="6">
    <source>
        <dbReference type="Proteomes" id="UP000076442"/>
    </source>
</evidence>
<dbReference type="SMART" id="SM00530">
    <property type="entry name" value="HTH_XRE"/>
    <property type="match status" value="1"/>
</dbReference>
<dbReference type="InterPro" id="IPR001387">
    <property type="entry name" value="Cro/C1-type_HTH"/>
</dbReference>
<dbReference type="PANTHER" id="PTHR46558">
    <property type="entry name" value="TRACRIPTIONAL REGULATORY PROTEIN-RELATED-RELATED"/>
    <property type="match status" value="1"/>
</dbReference>
<dbReference type="InterPro" id="IPR010982">
    <property type="entry name" value="Lambda_DNA-bd_dom_sf"/>
</dbReference>
<dbReference type="SUPFAM" id="SSF47413">
    <property type="entry name" value="lambda repressor-like DNA-binding domains"/>
    <property type="match status" value="1"/>
</dbReference>
<dbReference type="Gene3D" id="1.10.260.40">
    <property type="entry name" value="lambda repressor-like DNA-binding domains"/>
    <property type="match status" value="1"/>
</dbReference>
<dbReference type="Proteomes" id="UP001214898">
    <property type="component" value="Chromosome"/>
</dbReference>
<evidence type="ECO:0000259" key="2">
    <source>
        <dbReference type="PROSITE" id="PS50943"/>
    </source>
</evidence>
<protein>
    <submittedName>
        <fullName evidence="4">Helix-turn-helix transcriptional regulator</fullName>
    </submittedName>
    <submittedName>
        <fullName evidence="3">Negative regulation of the defective prophage PBSX s</fullName>
    </submittedName>
</protein>
<dbReference type="GO" id="GO:0003677">
    <property type="term" value="F:DNA binding"/>
    <property type="evidence" value="ECO:0007669"/>
    <property type="project" value="UniProtKB-KW"/>
</dbReference>
<keyword evidence="1" id="KW-0238">DNA-binding</keyword>
<dbReference type="Proteomes" id="UP000665181">
    <property type="component" value="Unassembled WGS sequence"/>
</dbReference>
<dbReference type="PROSITE" id="PS50943">
    <property type="entry name" value="HTH_CROC1"/>
    <property type="match status" value="1"/>
</dbReference>
<dbReference type="CDD" id="cd00093">
    <property type="entry name" value="HTH_XRE"/>
    <property type="match status" value="1"/>
</dbReference>